<keyword evidence="1" id="KW-0808">Transferase</keyword>
<feature type="chain" id="PRO_5007562126" description="Protein kinase domain-containing protein" evidence="7">
    <location>
        <begin position="17"/>
        <end position="483"/>
    </location>
</feature>
<evidence type="ECO:0000256" key="2">
    <source>
        <dbReference type="ARBA" id="ARBA00022741"/>
    </source>
</evidence>
<reference evidence="10" key="1">
    <citation type="journal article" date="2016" name="Nat. Commun.">
        <title>The Gonium pectorale genome demonstrates co-option of cell cycle regulation during the evolution of multicellularity.</title>
        <authorList>
            <person name="Hanschen E.R."/>
            <person name="Marriage T.N."/>
            <person name="Ferris P.J."/>
            <person name="Hamaji T."/>
            <person name="Toyoda A."/>
            <person name="Fujiyama A."/>
            <person name="Neme R."/>
            <person name="Noguchi H."/>
            <person name="Minakuchi Y."/>
            <person name="Suzuki M."/>
            <person name="Kawai-Toyooka H."/>
            <person name="Smith D.R."/>
            <person name="Sparks H."/>
            <person name="Anderson J."/>
            <person name="Bakaric R."/>
            <person name="Luria V."/>
            <person name="Karger A."/>
            <person name="Kirschner M.W."/>
            <person name="Durand P.M."/>
            <person name="Michod R.E."/>
            <person name="Nozaki H."/>
            <person name="Olson B.J."/>
        </authorList>
    </citation>
    <scope>NUCLEOTIDE SEQUENCE [LARGE SCALE GENOMIC DNA]</scope>
    <source>
        <strain evidence="10">NIES-2863</strain>
    </source>
</reference>
<keyword evidence="3" id="KW-0418">Kinase</keyword>
<sequence>MRAALVAAAVTLGVVALRFRKGLTAAGHEARPGAHAPLKEADRGHCSGAHGTTGFVVKAGQHAEAREQCSSYGTPASAACSSLTPPRADVLLDVKPGPAGEVTLLPTVLGKGGFGRVVEGMYQGHLVAVKLILDLSLDTWGLPADAATVAQGANAGGCLTSNDNVPEKRNLEDTVTEGTHEGKDNQAAAGEDGVDAVLRARECRAGSGPEPGPHACVEDHGVVEAQGGGAPAAEAGRAGTMGTVVAQLAAALAQEVTVLSRCHHPNIVTLLAACLTPPRLCLVMERCETSLDKLLYGRPGQLLPMEQVLSLALDVARGLEYLHPTVVHRDLKPANVLVNHPGGPDMVAKVADFGVSRLRDTVAVVTANPEVGTPEFMAPELYALNNNIVTNKVDVYSFGVLLWAMLSGKRPWEGMPMVVIAVRRVTLHRERPGMVDVPADRRSHKLERLMRQCWDSVPERRPAAAELVKELLLAQEQMARRAG</sequence>
<dbReference type="EMBL" id="LSYV01000014">
    <property type="protein sequence ID" value="KXZ51356.1"/>
    <property type="molecule type" value="Genomic_DNA"/>
</dbReference>
<organism evidence="9 10">
    <name type="scientific">Gonium pectorale</name>
    <name type="common">Green alga</name>
    <dbReference type="NCBI Taxonomy" id="33097"/>
    <lineage>
        <taxon>Eukaryota</taxon>
        <taxon>Viridiplantae</taxon>
        <taxon>Chlorophyta</taxon>
        <taxon>core chlorophytes</taxon>
        <taxon>Chlorophyceae</taxon>
        <taxon>CS clade</taxon>
        <taxon>Chlamydomonadales</taxon>
        <taxon>Volvocaceae</taxon>
        <taxon>Gonium</taxon>
    </lineage>
</organism>
<dbReference type="Proteomes" id="UP000075714">
    <property type="component" value="Unassembled WGS sequence"/>
</dbReference>
<dbReference type="STRING" id="33097.A0A150GNB8"/>
<evidence type="ECO:0000256" key="4">
    <source>
        <dbReference type="ARBA" id="ARBA00022840"/>
    </source>
</evidence>
<evidence type="ECO:0000256" key="3">
    <source>
        <dbReference type="ARBA" id="ARBA00022777"/>
    </source>
</evidence>
<dbReference type="InterPro" id="IPR017441">
    <property type="entry name" value="Protein_kinase_ATP_BS"/>
</dbReference>
<comment type="caution">
    <text evidence="9">The sequence shown here is derived from an EMBL/GenBank/DDBJ whole genome shotgun (WGS) entry which is preliminary data.</text>
</comment>
<accession>A0A150GNB8</accession>
<dbReference type="InterPro" id="IPR051681">
    <property type="entry name" value="Ser/Thr_Kinases-Pseudokinases"/>
</dbReference>
<dbReference type="PANTHER" id="PTHR44329">
    <property type="entry name" value="SERINE/THREONINE-PROTEIN KINASE TNNI3K-RELATED"/>
    <property type="match status" value="1"/>
</dbReference>
<feature type="domain" description="Protein kinase" evidence="8">
    <location>
        <begin position="103"/>
        <end position="473"/>
    </location>
</feature>
<dbReference type="Gene3D" id="1.10.510.10">
    <property type="entry name" value="Transferase(Phosphotransferase) domain 1"/>
    <property type="match status" value="1"/>
</dbReference>
<evidence type="ECO:0000256" key="7">
    <source>
        <dbReference type="SAM" id="SignalP"/>
    </source>
</evidence>
<dbReference type="AlphaFoldDB" id="A0A150GNB8"/>
<dbReference type="InterPro" id="IPR011009">
    <property type="entry name" value="Kinase-like_dom_sf"/>
</dbReference>
<dbReference type="SMART" id="SM00220">
    <property type="entry name" value="S_TKc"/>
    <property type="match status" value="1"/>
</dbReference>
<dbReference type="InterPro" id="IPR000719">
    <property type="entry name" value="Prot_kinase_dom"/>
</dbReference>
<keyword evidence="6" id="KW-0723">Serine/threonine-protein kinase</keyword>
<evidence type="ECO:0000256" key="1">
    <source>
        <dbReference type="ARBA" id="ARBA00022679"/>
    </source>
</evidence>
<keyword evidence="2 5" id="KW-0547">Nucleotide-binding</keyword>
<dbReference type="OrthoDB" id="4062651at2759"/>
<comment type="similarity">
    <text evidence="6">Belongs to the protein kinase superfamily.</text>
</comment>
<feature type="binding site" evidence="5">
    <location>
        <position position="130"/>
    </location>
    <ligand>
        <name>ATP</name>
        <dbReference type="ChEBI" id="CHEBI:30616"/>
    </ligand>
</feature>
<proteinExistence type="inferred from homology"/>
<keyword evidence="4 5" id="KW-0067">ATP-binding</keyword>
<dbReference type="PROSITE" id="PS50011">
    <property type="entry name" value="PROTEIN_KINASE_DOM"/>
    <property type="match status" value="1"/>
</dbReference>
<dbReference type="GO" id="GO:0004674">
    <property type="term" value="F:protein serine/threonine kinase activity"/>
    <property type="evidence" value="ECO:0007669"/>
    <property type="project" value="UniProtKB-KW"/>
</dbReference>
<name>A0A150GNB8_GONPE</name>
<protein>
    <recommendedName>
        <fullName evidence="8">Protein kinase domain-containing protein</fullName>
    </recommendedName>
</protein>
<evidence type="ECO:0000259" key="8">
    <source>
        <dbReference type="PROSITE" id="PS50011"/>
    </source>
</evidence>
<gene>
    <name evidence="9" type="ORF">GPECTOR_13g844</name>
</gene>
<feature type="signal peptide" evidence="7">
    <location>
        <begin position="1"/>
        <end position="16"/>
    </location>
</feature>
<keyword evidence="10" id="KW-1185">Reference proteome</keyword>
<dbReference type="SUPFAM" id="SSF56112">
    <property type="entry name" value="Protein kinase-like (PK-like)"/>
    <property type="match status" value="1"/>
</dbReference>
<evidence type="ECO:0000313" key="9">
    <source>
        <dbReference type="EMBL" id="KXZ51356.1"/>
    </source>
</evidence>
<dbReference type="PROSITE" id="PS00107">
    <property type="entry name" value="PROTEIN_KINASE_ATP"/>
    <property type="match status" value="1"/>
</dbReference>
<evidence type="ECO:0000256" key="6">
    <source>
        <dbReference type="RuleBase" id="RU000304"/>
    </source>
</evidence>
<evidence type="ECO:0000313" key="10">
    <source>
        <dbReference type="Proteomes" id="UP000075714"/>
    </source>
</evidence>
<dbReference type="GO" id="GO:0005524">
    <property type="term" value="F:ATP binding"/>
    <property type="evidence" value="ECO:0007669"/>
    <property type="project" value="UniProtKB-UniRule"/>
</dbReference>
<dbReference type="PROSITE" id="PS00108">
    <property type="entry name" value="PROTEIN_KINASE_ST"/>
    <property type="match status" value="1"/>
</dbReference>
<keyword evidence="7" id="KW-0732">Signal</keyword>
<dbReference type="Pfam" id="PF00069">
    <property type="entry name" value="Pkinase"/>
    <property type="match status" value="1"/>
</dbReference>
<dbReference type="PANTHER" id="PTHR44329:SF214">
    <property type="entry name" value="PROTEIN KINASE DOMAIN-CONTAINING PROTEIN"/>
    <property type="match status" value="1"/>
</dbReference>
<evidence type="ECO:0000256" key="5">
    <source>
        <dbReference type="PROSITE-ProRule" id="PRU10141"/>
    </source>
</evidence>
<dbReference type="InterPro" id="IPR008271">
    <property type="entry name" value="Ser/Thr_kinase_AS"/>
</dbReference>